<keyword evidence="4" id="KW-1185">Reference proteome</keyword>
<accession>A0ABM1VZS9</accession>
<name>A0ABM1VZS9_APLCA</name>
<protein>
    <submittedName>
        <fullName evidence="5">Uncharacterized protein LOC101863049 isoform X1</fullName>
    </submittedName>
</protein>
<feature type="region of interest" description="Disordered" evidence="1">
    <location>
        <begin position="186"/>
        <end position="242"/>
    </location>
</feature>
<proteinExistence type="predicted"/>
<organism evidence="4 5">
    <name type="scientific">Aplysia californica</name>
    <name type="common">California sea hare</name>
    <dbReference type="NCBI Taxonomy" id="6500"/>
    <lineage>
        <taxon>Eukaryota</taxon>
        <taxon>Metazoa</taxon>
        <taxon>Spiralia</taxon>
        <taxon>Lophotrochozoa</taxon>
        <taxon>Mollusca</taxon>
        <taxon>Gastropoda</taxon>
        <taxon>Heterobranchia</taxon>
        <taxon>Euthyneura</taxon>
        <taxon>Tectipleura</taxon>
        <taxon>Aplysiida</taxon>
        <taxon>Aplysioidea</taxon>
        <taxon>Aplysiidae</taxon>
        <taxon>Aplysia</taxon>
    </lineage>
</organism>
<feature type="compositionally biased region" description="Low complexity" evidence="1">
    <location>
        <begin position="226"/>
        <end position="240"/>
    </location>
</feature>
<dbReference type="GeneID" id="101863049"/>
<feature type="compositionally biased region" description="Gly residues" evidence="1">
    <location>
        <begin position="215"/>
        <end position="225"/>
    </location>
</feature>
<dbReference type="InterPro" id="IPR010600">
    <property type="entry name" value="ITI_HC_C"/>
</dbReference>
<dbReference type="Proteomes" id="UP000694888">
    <property type="component" value="Unplaced"/>
</dbReference>
<evidence type="ECO:0000313" key="5">
    <source>
        <dbReference type="RefSeq" id="XP_035827922.1"/>
    </source>
</evidence>
<feature type="compositionally biased region" description="Acidic residues" evidence="1">
    <location>
        <begin position="293"/>
        <end position="303"/>
    </location>
</feature>
<keyword evidence="2" id="KW-0732">Signal</keyword>
<feature type="signal peptide" evidence="2">
    <location>
        <begin position="1"/>
        <end position="23"/>
    </location>
</feature>
<feature type="chain" id="PRO_5047276959" evidence="2">
    <location>
        <begin position="24"/>
        <end position="482"/>
    </location>
</feature>
<feature type="domain" description="Inter-alpha-trypsin inhibitor heavy chain C-terminal" evidence="3">
    <location>
        <begin position="369"/>
        <end position="448"/>
    </location>
</feature>
<reference evidence="5" key="1">
    <citation type="submission" date="2025-08" db="UniProtKB">
        <authorList>
            <consortium name="RefSeq"/>
        </authorList>
    </citation>
    <scope>IDENTIFICATION</scope>
</reference>
<sequence length="482" mass="54560">MDRRPVLSLAVSTLLCLLVVVSCQADVREELRALDLKDNGQSVQMVGLDISDNDPEFLVGVRGIQKPLCFHVEGSNDDVIRLLQDPETGVIVNARLFYDNLLNKTYLGAIMLAKGNFQLIAKQRYVMIDNIRLNWNDMTSMDVQGNRIVVGDNMAAVTFRRLQITLVVKRHFATVDSEMDYDMLDEDDASTRARNTAGGSGSRNRADIMPSSGNQGQGRGQGQGQNQGRRQPTSSVNRVLSSKRRRSLLVQNFFNVKEDKTVLRNLVVEVNNHNNKRAAGGRREVGVMLDAETPEEGNEDSEEQQLMSITQQGQARKRRRIPGKEGRRTHRTASTEQYNNNNSNNNNNNNNNNQLVSTDDVEGEESVEKRKNRTIFLGVYIADARGFSNQTHGLLGQFLYKNVSLERIRYRNGRMKARLLINGNRRTLALLTLRRNLALNTTRACWKIRHQGRDVVDGWYMDYLVENLRNSEMKEIPPSAPI</sequence>
<evidence type="ECO:0000313" key="4">
    <source>
        <dbReference type="Proteomes" id="UP000694888"/>
    </source>
</evidence>
<feature type="region of interest" description="Disordered" evidence="1">
    <location>
        <begin position="293"/>
        <end position="367"/>
    </location>
</feature>
<feature type="compositionally biased region" description="Polar residues" evidence="1">
    <location>
        <begin position="304"/>
        <end position="314"/>
    </location>
</feature>
<dbReference type="PROSITE" id="PS51257">
    <property type="entry name" value="PROKAR_LIPOPROTEIN"/>
    <property type="match status" value="1"/>
</dbReference>
<feature type="compositionally biased region" description="Low complexity" evidence="1">
    <location>
        <begin position="339"/>
        <end position="353"/>
    </location>
</feature>
<evidence type="ECO:0000259" key="3">
    <source>
        <dbReference type="Pfam" id="PF06668"/>
    </source>
</evidence>
<evidence type="ECO:0000256" key="1">
    <source>
        <dbReference type="SAM" id="MobiDB-lite"/>
    </source>
</evidence>
<gene>
    <name evidence="5" type="primary">LOC101863049</name>
</gene>
<evidence type="ECO:0000256" key="2">
    <source>
        <dbReference type="SAM" id="SignalP"/>
    </source>
</evidence>
<dbReference type="RefSeq" id="XP_035827922.1">
    <property type="nucleotide sequence ID" value="XM_035972029.1"/>
</dbReference>
<dbReference type="Pfam" id="PF06668">
    <property type="entry name" value="ITI_HC_C"/>
    <property type="match status" value="1"/>
</dbReference>
<feature type="compositionally biased region" description="Basic residues" evidence="1">
    <location>
        <begin position="315"/>
        <end position="331"/>
    </location>
</feature>